<dbReference type="InterPro" id="IPR015847">
    <property type="entry name" value="ExoRNase_PH_dom2"/>
</dbReference>
<keyword evidence="4" id="KW-0819">tRNA processing</keyword>
<dbReference type="SUPFAM" id="SSF54211">
    <property type="entry name" value="Ribosomal protein S5 domain 2-like"/>
    <property type="match status" value="1"/>
</dbReference>
<dbReference type="PANTHER" id="PTHR11953:SF0">
    <property type="entry name" value="EXOSOME COMPLEX COMPONENT RRP41"/>
    <property type="match status" value="1"/>
</dbReference>
<dbReference type="Gene3D" id="3.30.230.70">
    <property type="entry name" value="GHMP Kinase, N-terminal domain"/>
    <property type="match status" value="1"/>
</dbReference>
<dbReference type="Pfam" id="PF03725">
    <property type="entry name" value="RNase_PH_C"/>
    <property type="match status" value="1"/>
</dbReference>
<evidence type="ECO:0000256" key="3">
    <source>
        <dbReference type="ARBA" id="ARBA00022555"/>
    </source>
</evidence>
<dbReference type="EMBL" id="CAXAMM010006813">
    <property type="protein sequence ID" value="CAK9012433.1"/>
    <property type="molecule type" value="Genomic_DNA"/>
</dbReference>
<dbReference type="InterPro" id="IPR001247">
    <property type="entry name" value="ExoRNase_PH_dom1"/>
</dbReference>
<feature type="domain" description="Exoribonuclease phosphorolytic" evidence="7">
    <location>
        <begin position="157"/>
        <end position="220"/>
    </location>
</feature>
<dbReference type="InterPro" id="IPR036345">
    <property type="entry name" value="ExoRNase_PH_dom2_sf"/>
</dbReference>
<evidence type="ECO:0000259" key="6">
    <source>
        <dbReference type="Pfam" id="PF01138"/>
    </source>
</evidence>
<dbReference type="HAMAP" id="MF_00564">
    <property type="entry name" value="RNase_PH"/>
    <property type="match status" value="1"/>
</dbReference>
<dbReference type="InterPro" id="IPR002381">
    <property type="entry name" value="RNase_PH_bac-type"/>
</dbReference>
<dbReference type="Pfam" id="PF01138">
    <property type="entry name" value="RNase_PH"/>
    <property type="match status" value="1"/>
</dbReference>
<keyword evidence="5" id="KW-0694">RNA-binding</keyword>
<evidence type="ECO:0000256" key="2">
    <source>
        <dbReference type="ARBA" id="ARBA00022552"/>
    </source>
</evidence>
<dbReference type="Proteomes" id="UP001642464">
    <property type="component" value="Unassembled WGS sequence"/>
</dbReference>
<organism evidence="8 9">
    <name type="scientific">Durusdinium trenchii</name>
    <dbReference type="NCBI Taxonomy" id="1381693"/>
    <lineage>
        <taxon>Eukaryota</taxon>
        <taxon>Sar</taxon>
        <taxon>Alveolata</taxon>
        <taxon>Dinophyceae</taxon>
        <taxon>Suessiales</taxon>
        <taxon>Symbiodiniaceae</taxon>
        <taxon>Durusdinium</taxon>
    </lineage>
</organism>
<keyword evidence="9" id="KW-1185">Reference proteome</keyword>
<evidence type="ECO:0000313" key="9">
    <source>
        <dbReference type="Proteomes" id="UP001642464"/>
    </source>
</evidence>
<evidence type="ECO:0000256" key="5">
    <source>
        <dbReference type="ARBA" id="ARBA00022884"/>
    </source>
</evidence>
<name>A0ABP0JDE7_9DINO</name>
<feature type="domain" description="Exoribonuclease phosphorolytic" evidence="6">
    <location>
        <begin position="12"/>
        <end position="139"/>
    </location>
</feature>
<comment type="caution">
    <text evidence="8">The sequence shown here is derived from an EMBL/GenBank/DDBJ whole genome shotgun (WGS) entry which is preliminary data.</text>
</comment>
<dbReference type="PANTHER" id="PTHR11953">
    <property type="entry name" value="EXOSOME COMPLEX COMPONENT"/>
    <property type="match status" value="1"/>
</dbReference>
<dbReference type="SUPFAM" id="SSF55666">
    <property type="entry name" value="Ribonuclease PH domain 2-like"/>
    <property type="match status" value="1"/>
</dbReference>
<sequence length="248" mass="26607">MSIRHDGRAADELRPLSVNRDFPSAAPGRVLISAGDTTILCTASIDESVPPWKMNSENPTGWVTAEYNMLPGCTSPRKSRRVDGRATEIQRLIGRSLRSVVDFEALGPRTVTVDCDVVRADGGTRTLSITGGFIALVDALQALPSGTIDLQRVLLDSVAAVSTGVVAGEAVLDLDYVEDSSAEVDSNLVMTGRGLFVEVQGTAEGRPFSAEHLNEQLRLGKLGIERLTALQREILGKNWPLDTMDSSC</sequence>
<dbReference type="InterPro" id="IPR020568">
    <property type="entry name" value="Ribosomal_Su5_D2-typ_SF"/>
</dbReference>
<proteinExistence type="inferred from homology"/>
<reference evidence="8 9" key="1">
    <citation type="submission" date="2024-02" db="EMBL/GenBank/DDBJ databases">
        <authorList>
            <person name="Chen Y."/>
            <person name="Shah S."/>
            <person name="Dougan E. K."/>
            <person name="Thang M."/>
            <person name="Chan C."/>
        </authorList>
    </citation>
    <scope>NUCLEOTIDE SEQUENCE [LARGE SCALE GENOMIC DNA]</scope>
</reference>
<accession>A0ABP0JDE7</accession>
<dbReference type="NCBIfam" id="TIGR01966">
    <property type="entry name" value="RNasePH"/>
    <property type="match status" value="1"/>
</dbReference>
<evidence type="ECO:0000259" key="7">
    <source>
        <dbReference type="Pfam" id="PF03725"/>
    </source>
</evidence>
<dbReference type="InterPro" id="IPR027408">
    <property type="entry name" value="PNPase/RNase_PH_dom_sf"/>
</dbReference>
<protein>
    <submittedName>
        <fullName evidence="8">Ribonuclease PH (RNase PH) (tRNA nucleotidyltransferase)</fullName>
    </submittedName>
</protein>
<gene>
    <name evidence="8" type="ORF">SCF082_LOCUS11515</name>
</gene>
<comment type="similarity">
    <text evidence="1">Belongs to the RNase PH family.</text>
</comment>
<keyword evidence="3" id="KW-0820">tRNA-binding</keyword>
<keyword evidence="2" id="KW-0698">rRNA processing</keyword>
<dbReference type="InterPro" id="IPR050080">
    <property type="entry name" value="RNase_PH"/>
</dbReference>
<evidence type="ECO:0000256" key="1">
    <source>
        <dbReference type="ARBA" id="ARBA00006678"/>
    </source>
</evidence>
<evidence type="ECO:0000256" key="4">
    <source>
        <dbReference type="ARBA" id="ARBA00022694"/>
    </source>
</evidence>
<evidence type="ECO:0000313" key="8">
    <source>
        <dbReference type="EMBL" id="CAK9012433.1"/>
    </source>
</evidence>